<proteinExistence type="inferred from homology"/>
<accession>A0A0H5C3A7</accession>
<evidence type="ECO:0000259" key="2">
    <source>
        <dbReference type="Pfam" id="PF01910"/>
    </source>
</evidence>
<dbReference type="InterPro" id="IPR002767">
    <property type="entry name" value="Thiamine_BP"/>
</dbReference>
<evidence type="ECO:0000313" key="3">
    <source>
        <dbReference type="EMBL" id="CEP22353.1"/>
    </source>
</evidence>
<organism evidence="3 4">
    <name type="scientific">Cyberlindnera jadinii (strain ATCC 18201 / CBS 1600 / BCRC 20928 / JCM 3617 / NBRC 0987 / NRRL Y-1542)</name>
    <name type="common">Torula yeast</name>
    <name type="synonym">Candida utilis</name>
    <dbReference type="NCBI Taxonomy" id="983966"/>
    <lineage>
        <taxon>Eukaryota</taxon>
        <taxon>Fungi</taxon>
        <taxon>Dikarya</taxon>
        <taxon>Ascomycota</taxon>
        <taxon>Saccharomycotina</taxon>
        <taxon>Saccharomycetes</taxon>
        <taxon>Phaffomycetales</taxon>
        <taxon>Phaffomycetaceae</taxon>
        <taxon>Cyberlindnera</taxon>
    </lineage>
</organism>
<name>A0A0H5C3A7_CYBJN</name>
<comment type="similarity">
    <text evidence="1">Belongs to the UPF0045 family.</text>
</comment>
<evidence type="ECO:0000313" key="4">
    <source>
        <dbReference type="Proteomes" id="UP000038830"/>
    </source>
</evidence>
<dbReference type="AlphaFoldDB" id="A0A0H5C3A7"/>
<dbReference type="PANTHER" id="PTHR33777">
    <property type="entry name" value="UPF0045 PROTEIN ECM15"/>
    <property type="match status" value="1"/>
</dbReference>
<protein>
    <recommendedName>
        <fullName evidence="2">Thiamine-binding protein domain-containing protein</fullName>
    </recommendedName>
</protein>
<dbReference type="EMBL" id="CDQK01000003">
    <property type="protein sequence ID" value="CEP22353.1"/>
    <property type="molecule type" value="Genomic_DNA"/>
</dbReference>
<feature type="domain" description="Thiamine-binding protein" evidence="2">
    <location>
        <begin position="30"/>
        <end position="120"/>
    </location>
</feature>
<dbReference type="GO" id="GO:0005829">
    <property type="term" value="C:cytosol"/>
    <property type="evidence" value="ECO:0007669"/>
    <property type="project" value="TreeGrafter"/>
</dbReference>
<dbReference type="InterPro" id="IPR029756">
    <property type="entry name" value="MTH1187/YkoF-like"/>
</dbReference>
<dbReference type="Gene3D" id="3.30.70.930">
    <property type="match status" value="1"/>
</dbReference>
<dbReference type="NCBIfam" id="TIGR00106">
    <property type="entry name" value="MTH1187 family thiamine-binding protein"/>
    <property type="match status" value="1"/>
</dbReference>
<dbReference type="InterPro" id="IPR051614">
    <property type="entry name" value="UPF0045_domain"/>
</dbReference>
<sequence length="130" mass="14519">MLKSIFPTITRSTRVMSTFQRKPINIHCLADLCLVPIGTATPSVSDEVAKIELVIKNSGLKHTLHSAGTTIEGEWDDVMNLIGQLHQTLHDQGILRIQSDIRVGTRTDKAQTAKDKVDIVNLKMKQFEQQ</sequence>
<gene>
    <name evidence="3" type="ORF">BN1211_2708</name>
</gene>
<dbReference type="Proteomes" id="UP000038830">
    <property type="component" value="Unassembled WGS sequence"/>
</dbReference>
<dbReference type="Pfam" id="PF01910">
    <property type="entry name" value="Thiamine_BP"/>
    <property type="match status" value="1"/>
</dbReference>
<reference evidence="4" key="1">
    <citation type="journal article" date="2015" name="J. Biotechnol.">
        <title>The structure of the Cyberlindnera jadinii genome and its relation to Candida utilis analyzed by the occurrence of single nucleotide polymorphisms.</title>
        <authorList>
            <person name="Rupp O."/>
            <person name="Brinkrolf K."/>
            <person name="Buerth C."/>
            <person name="Kunigo M."/>
            <person name="Schneider J."/>
            <person name="Jaenicke S."/>
            <person name="Goesmann A."/>
            <person name="Puehler A."/>
            <person name="Jaeger K.-E."/>
            <person name="Ernst J.F."/>
        </authorList>
    </citation>
    <scope>NUCLEOTIDE SEQUENCE [LARGE SCALE GENOMIC DNA]</scope>
    <source>
        <strain evidence="4">ATCC 18201 / CBS 1600 / BCRC 20928 / JCM 3617 / NBRC 0987 / NRRL Y-1542</strain>
    </source>
</reference>
<dbReference type="PANTHER" id="PTHR33777:SF1">
    <property type="entry name" value="UPF0045 PROTEIN ECM15"/>
    <property type="match status" value="1"/>
</dbReference>
<dbReference type="SUPFAM" id="SSF89957">
    <property type="entry name" value="MTH1187/YkoF-like"/>
    <property type="match status" value="1"/>
</dbReference>
<evidence type="ECO:0000256" key="1">
    <source>
        <dbReference type="ARBA" id="ARBA00010272"/>
    </source>
</evidence>